<keyword evidence="3" id="KW-1185">Reference proteome</keyword>
<dbReference type="EMBL" id="LT859958">
    <property type="protein sequence ID" value="SMX53672.1"/>
    <property type="molecule type" value="Genomic_DNA"/>
</dbReference>
<proteinExistence type="predicted"/>
<gene>
    <name evidence="2" type="ORF">CFX1CAM_0606</name>
</gene>
<organism evidence="2 3">
    <name type="scientific">Candidatus Brevifilum fermentans</name>
    <dbReference type="NCBI Taxonomy" id="1986204"/>
    <lineage>
        <taxon>Bacteria</taxon>
        <taxon>Bacillati</taxon>
        <taxon>Chloroflexota</taxon>
        <taxon>Anaerolineae</taxon>
        <taxon>Anaerolineales</taxon>
        <taxon>Anaerolineaceae</taxon>
        <taxon>Candidatus Brevifilum</taxon>
    </lineage>
</organism>
<dbReference type="InterPro" id="IPR036515">
    <property type="entry name" value="Transposase_17_sf"/>
</dbReference>
<evidence type="ECO:0000313" key="2">
    <source>
        <dbReference type="EMBL" id="SMX53672.1"/>
    </source>
</evidence>
<dbReference type="PANTHER" id="PTHR34322:SF2">
    <property type="entry name" value="TRANSPOSASE IS200-LIKE DOMAIN-CONTAINING PROTEIN"/>
    <property type="match status" value="1"/>
</dbReference>
<dbReference type="SMART" id="SM01321">
    <property type="entry name" value="Y1_Tnp"/>
    <property type="match status" value="1"/>
</dbReference>
<dbReference type="InterPro" id="IPR002686">
    <property type="entry name" value="Transposase_17"/>
</dbReference>
<dbReference type="Pfam" id="PF01797">
    <property type="entry name" value="Y1_Tnp"/>
    <property type="match status" value="1"/>
</dbReference>
<dbReference type="AlphaFoldDB" id="A0A1Y6K1V1"/>
<dbReference type="GO" id="GO:0006313">
    <property type="term" value="P:DNA transposition"/>
    <property type="evidence" value="ECO:0007669"/>
    <property type="project" value="InterPro"/>
</dbReference>
<protein>
    <submittedName>
        <fullName evidence="2">Transpanse</fullName>
    </submittedName>
</protein>
<dbReference type="PANTHER" id="PTHR34322">
    <property type="entry name" value="TRANSPOSASE, Y1_TNP DOMAIN-CONTAINING"/>
    <property type="match status" value="1"/>
</dbReference>
<reference evidence="3" key="1">
    <citation type="submission" date="2017-05" db="EMBL/GenBank/DDBJ databases">
        <authorList>
            <person name="Kirkegaard R."/>
            <person name="Mcilroy J S."/>
        </authorList>
    </citation>
    <scope>NUCLEOTIDE SEQUENCE [LARGE SCALE GENOMIC DNA]</scope>
</reference>
<dbReference type="GO" id="GO:0004803">
    <property type="term" value="F:transposase activity"/>
    <property type="evidence" value="ECO:0007669"/>
    <property type="project" value="InterPro"/>
</dbReference>
<feature type="domain" description="Transposase IS200-like" evidence="1">
    <location>
        <begin position="9"/>
        <end position="123"/>
    </location>
</feature>
<dbReference type="GO" id="GO:0003677">
    <property type="term" value="F:DNA binding"/>
    <property type="evidence" value="ECO:0007669"/>
    <property type="project" value="InterPro"/>
</dbReference>
<dbReference type="Gene3D" id="3.30.70.1290">
    <property type="entry name" value="Transposase IS200-like"/>
    <property type="match status" value="1"/>
</dbReference>
<name>A0A1Y6K1V1_9CHLR</name>
<evidence type="ECO:0000259" key="1">
    <source>
        <dbReference type="SMART" id="SM01321"/>
    </source>
</evidence>
<accession>A0A1Y6K1V1</accession>
<dbReference type="Proteomes" id="UP000195514">
    <property type="component" value="Chromosome I"/>
</dbReference>
<dbReference type="OrthoDB" id="9800147at2"/>
<dbReference type="KEGG" id="abat:CFX1CAM_0606"/>
<sequence>MPLRTDPLLPGEYYHIYNRGINSTITFRESRNYFFFLRKIKEILLPNAAEIITYMLMPTHYHLLIQIKDETFSSAMGRLINSYTKAVNREWRRTGPLFEGRFKAKHVDTDEYVLELSRYIHLNPAAANLVAHPDEWCYSSYTTIIGNKDGILPVSDLISSYFINTDPKIGYQQFVEDSLERKYSNISHLLFD</sequence>
<evidence type="ECO:0000313" key="3">
    <source>
        <dbReference type="Proteomes" id="UP000195514"/>
    </source>
</evidence>
<dbReference type="RefSeq" id="WP_087861599.1">
    <property type="nucleotide sequence ID" value="NZ_LT859958.1"/>
</dbReference>
<dbReference type="SUPFAM" id="SSF143422">
    <property type="entry name" value="Transposase IS200-like"/>
    <property type="match status" value="1"/>
</dbReference>